<dbReference type="InterPro" id="IPR036388">
    <property type="entry name" value="WH-like_DNA-bd_sf"/>
</dbReference>
<dbReference type="PROSITE" id="PS50987">
    <property type="entry name" value="HTH_ARSR_2"/>
    <property type="match status" value="1"/>
</dbReference>
<dbReference type="SMART" id="SM00418">
    <property type="entry name" value="HTH_ARSR"/>
    <property type="match status" value="1"/>
</dbReference>
<dbReference type="CDD" id="cd00090">
    <property type="entry name" value="HTH_ARSR"/>
    <property type="match status" value="1"/>
</dbReference>
<gene>
    <name evidence="6" type="ORF">Q783_11485</name>
</gene>
<dbReference type="GO" id="GO:0003677">
    <property type="term" value="F:DNA binding"/>
    <property type="evidence" value="ECO:0007669"/>
    <property type="project" value="UniProtKB-KW"/>
</dbReference>
<evidence type="ECO:0000313" key="7">
    <source>
        <dbReference type="Proteomes" id="UP000017469"/>
    </source>
</evidence>
<dbReference type="PRINTS" id="PR00778">
    <property type="entry name" value="HTHARSR"/>
</dbReference>
<keyword evidence="6" id="KW-0614">Plasmid</keyword>
<dbReference type="Proteomes" id="UP000017469">
    <property type="component" value="Plasmid pWNCR12"/>
</dbReference>
<evidence type="ECO:0000256" key="4">
    <source>
        <dbReference type="ARBA" id="ARBA00043263"/>
    </source>
</evidence>
<dbReference type="InterPro" id="IPR036390">
    <property type="entry name" value="WH_DNA-bd_sf"/>
</dbReference>
<feature type="domain" description="HTH arsR-type" evidence="5">
    <location>
        <begin position="22"/>
        <end position="117"/>
    </location>
</feature>
<evidence type="ECO:0000313" key="6">
    <source>
        <dbReference type="EMBL" id="AGY82909.1"/>
    </source>
</evidence>
<reference evidence="6 7" key="1">
    <citation type="journal article" date="2013" name="Genome Announc.">
        <title>Complete Genome Sequence of Carnobacterium gilichinskyi Strain WN1359T (DSM 27470T).</title>
        <authorList>
            <person name="Leonard M.T."/>
            <person name="Panayotova N."/>
            <person name="Farmerie W.G."/>
            <person name="Triplett E.W."/>
            <person name="Nicholson W.L."/>
        </authorList>
    </citation>
    <scope>NUCLEOTIDE SEQUENCE [LARGE SCALE GENOMIC DNA]</scope>
    <source>
        <strain evidence="6 7">WN1359</strain>
        <plasmid evidence="7">Plasmid pWNCR12</plasmid>
    </source>
</reference>
<keyword evidence="4" id="KW-0105">Cadmium resistance</keyword>
<dbReference type="PATRIC" id="fig|1266845.5.peg.2188"/>
<evidence type="ECO:0000256" key="1">
    <source>
        <dbReference type="ARBA" id="ARBA00023015"/>
    </source>
</evidence>
<dbReference type="InterPro" id="IPR001845">
    <property type="entry name" value="HTH_ArsR_DNA-bd_dom"/>
</dbReference>
<dbReference type="InterPro" id="IPR018334">
    <property type="entry name" value="ArsR_HTH"/>
</dbReference>
<dbReference type="PROSITE" id="PS00846">
    <property type="entry name" value="HTH_ARSR_1"/>
    <property type="match status" value="1"/>
</dbReference>
<dbReference type="Gene3D" id="1.10.10.10">
    <property type="entry name" value="Winged helix-like DNA-binding domain superfamily/Winged helix DNA-binding domain"/>
    <property type="match status" value="1"/>
</dbReference>
<sequence length="120" mass="13606">MEKVCQVTIVHKEKVDTVKNKLIKKDLSSLIVLGKCFSNSSRIKIFYALENFKEMCVCDLAELLDASIATTSHHLRFLKKHGMAKSRQDGKVVYYSLANEDILSAIHVFLKLSENLSMKS</sequence>
<dbReference type="InterPro" id="IPR011991">
    <property type="entry name" value="ArsR-like_HTH"/>
</dbReference>
<dbReference type="RefSeq" id="WP_023171225.1">
    <property type="nucleotide sequence ID" value="NC_022601.1"/>
</dbReference>
<dbReference type="PANTHER" id="PTHR43132">
    <property type="entry name" value="ARSENICAL RESISTANCE OPERON REPRESSOR ARSR-RELATED"/>
    <property type="match status" value="1"/>
</dbReference>
<name>U5SC77_9LACT</name>
<dbReference type="AlphaFoldDB" id="U5SC77"/>
<dbReference type="GO" id="GO:0046686">
    <property type="term" value="P:response to cadmium ion"/>
    <property type="evidence" value="ECO:0007669"/>
    <property type="project" value="UniProtKB-KW"/>
</dbReference>
<dbReference type="PANTHER" id="PTHR43132:SF6">
    <property type="entry name" value="HTH-TYPE TRANSCRIPTIONAL REPRESSOR CZRA"/>
    <property type="match status" value="1"/>
</dbReference>
<proteinExistence type="predicted"/>
<accession>U5SC77</accession>
<evidence type="ECO:0000256" key="3">
    <source>
        <dbReference type="ARBA" id="ARBA00023163"/>
    </source>
</evidence>
<geneLocation type="plasmid" evidence="6 7">
    <name>pWNCR12</name>
</geneLocation>
<organism evidence="6 7">
    <name type="scientific">Carnobacterium inhibens subsp. gilichinskyi</name>
    <dbReference type="NCBI Taxonomy" id="1266845"/>
    <lineage>
        <taxon>Bacteria</taxon>
        <taxon>Bacillati</taxon>
        <taxon>Bacillota</taxon>
        <taxon>Bacilli</taxon>
        <taxon>Lactobacillales</taxon>
        <taxon>Carnobacteriaceae</taxon>
        <taxon>Carnobacterium</taxon>
    </lineage>
</organism>
<dbReference type="Pfam" id="PF01022">
    <property type="entry name" value="HTH_5"/>
    <property type="match status" value="1"/>
</dbReference>
<dbReference type="EMBL" id="CP006813">
    <property type="protein sequence ID" value="AGY82909.1"/>
    <property type="molecule type" value="Genomic_DNA"/>
</dbReference>
<dbReference type="GO" id="GO:0003700">
    <property type="term" value="F:DNA-binding transcription factor activity"/>
    <property type="evidence" value="ECO:0007669"/>
    <property type="project" value="InterPro"/>
</dbReference>
<evidence type="ECO:0000256" key="2">
    <source>
        <dbReference type="ARBA" id="ARBA00023125"/>
    </source>
</evidence>
<keyword evidence="1" id="KW-0805">Transcription regulation</keyword>
<dbReference type="NCBIfam" id="NF033788">
    <property type="entry name" value="HTH_metalloreg"/>
    <property type="match status" value="1"/>
</dbReference>
<dbReference type="KEGG" id="caw:Q783_11485"/>
<evidence type="ECO:0000259" key="5">
    <source>
        <dbReference type="PROSITE" id="PS50987"/>
    </source>
</evidence>
<keyword evidence="3" id="KW-0804">Transcription</keyword>
<dbReference type="InterPro" id="IPR051011">
    <property type="entry name" value="Metal_resp_trans_reg"/>
</dbReference>
<dbReference type="HOGENOM" id="CLU_097806_7_3_9"/>
<protein>
    <submittedName>
        <fullName evidence="6">Cadmium transporter</fullName>
    </submittedName>
</protein>
<keyword evidence="2" id="KW-0238">DNA-binding</keyword>
<dbReference type="SUPFAM" id="SSF46785">
    <property type="entry name" value="Winged helix' DNA-binding domain"/>
    <property type="match status" value="1"/>
</dbReference>